<reference evidence="1 2" key="1">
    <citation type="submission" date="2007-08" db="EMBL/GenBank/DDBJ databases">
        <authorList>
            <consortium name="The Citrobacter koseri Genome Sequencing Project"/>
            <person name="McClelland M."/>
            <person name="Sanderson E.K."/>
            <person name="Porwollik S."/>
            <person name="Spieth J."/>
            <person name="Clifton W.S."/>
            <person name="Latreille P."/>
            <person name="Courtney L."/>
            <person name="Wang C."/>
            <person name="Pepin K."/>
            <person name="Bhonagiri V."/>
            <person name="Nash W."/>
            <person name="Johnson M."/>
            <person name="Thiruvilangam P."/>
            <person name="Wilson R."/>
        </authorList>
    </citation>
    <scope>NUCLEOTIDE SEQUENCE [LARGE SCALE GENOMIC DNA]</scope>
    <source>
        <strain evidence="2">ATCC BAA-895 / CDC 4225-83 / SGSC4696</strain>
    </source>
</reference>
<evidence type="ECO:0000313" key="2">
    <source>
        <dbReference type="Proteomes" id="UP000008148"/>
    </source>
</evidence>
<dbReference type="AlphaFoldDB" id="A8AI26"/>
<gene>
    <name evidence="1" type="ordered locus">CKO_02013</name>
</gene>
<name>A8AI26_CITK8</name>
<proteinExistence type="predicted"/>
<dbReference type="EMBL" id="CP000822">
    <property type="protein sequence ID" value="ABV13139.1"/>
    <property type="molecule type" value="Genomic_DNA"/>
</dbReference>
<evidence type="ECO:0000313" key="1">
    <source>
        <dbReference type="EMBL" id="ABV13139.1"/>
    </source>
</evidence>
<dbReference type="KEGG" id="cko:CKO_02013"/>
<dbReference type="Proteomes" id="UP000008148">
    <property type="component" value="Chromosome"/>
</dbReference>
<protein>
    <submittedName>
        <fullName evidence="1">Uncharacterized protein</fullName>
    </submittedName>
</protein>
<sequence>MPPSAGRRIIREYCLIFILMIAQTAHHTADRYVTL</sequence>
<dbReference type="HOGENOM" id="CLU_3364089_0_0_6"/>
<accession>A8AI26</accession>
<keyword evidence="2" id="KW-1185">Reference proteome</keyword>
<organism evidence="1 2">
    <name type="scientific">Citrobacter koseri (strain ATCC BAA-895 / CDC 4225-83 / SGSC4696)</name>
    <dbReference type="NCBI Taxonomy" id="290338"/>
    <lineage>
        <taxon>Bacteria</taxon>
        <taxon>Pseudomonadati</taxon>
        <taxon>Pseudomonadota</taxon>
        <taxon>Gammaproteobacteria</taxon>
        <taxon>Enterobacterales</taxon>
        <taxon>Enterobacteriaceae</taxon>
        <taxon>Citrobacter</taxon>
    </lineage>
</organism>